<keyword evidence="2" id="KW-0677">Repeat</keyword>
<gene>
    <name evidence="4" type="ORF">BUALT_Bualt05G0002300</name>
</gene>
<evidence type="ECO:0000313" key="4">
    <source>
        <dbReference type="EMBL" id="KAG8381723.1"/>
    </source>
</evidence>
<feature type="domain" description="CTLH" evidence="3">
    <location>
        <begin position="27"/>
        <end position="85"/>
    </location>
</feature>
<evidence type="ECO:0000256" key="2">
    <source>
        <dbReference type="ARBA" id="ARBA00022737"/>
    </source>
</evidence>
<keyword evidence="1" id="KW-0853">WD repeat</keyword>
<protein>
    <recommendedName>
        <fullName evidence="3">CTLH domain-containing protein</fullName>
    </recommendedName>
</protein>
<organism evidence="4 5">
    <name type="scientific">Buddleja alternifolia</name>
    <dbReference type="NCBI Taxonomy" id="168488"/>
    <lineage>
        <taxon>Eukaryota</taxon>
        <taxon>Viridiplantae</taxon>
        <taxon>Streptophyta</taxon>
        <taxon>Embryophyta</taxon>
        <taxon>Tracheophyta</taxon>
        <taxon>Spermatophyta</taxon>
        <taxon>Magnoliopsida</taxon>
        <taxon>eudicotyledons</taxon>
        <taxon>Gunneridae</taxon>
        <taxon>Pentapetalae</taxon>
        <taxon>asterids</taxon>
        <taxon>lamiids</taxon>
        <taxon>Lamiales</taxon>
        <taxon>Scrophulariaceae</taxon>
        <taxon>Buddlejeae</taxon>
        <taxon>Buddleja</taxon>
    </lineage>
</organism>
<dbReference type="SMART" id="SM00668">
    <property type="entry name" value="CTLH"/>
    <property type="match status" value="2"/>
</dbReference>
<sequence>MSLNKLKTTPEMIPYFMSCKLEQESGYFFDLKYFENLILNGKWEEVEKYLSRFTGVNDNYHSTKIYFEIRKVKYYEALYKNEHAVALDILRKDLRVFEESNRELYREMTLLLTIENFREQTKIPFEGDSITRRKRLINVLRPVIEDNPVIKGRTKETHKATPEMSLIKDNRADDPIFLILQLCADANLRETVHMLEQESGYFFSLEYFKSLILNGKWEEVQKYLSSFTSVKDNKYSTRIYFDILKQKYYEALYKNEHAVALDILRKDLRVFEESNRELYREMTLLLTIENFREHKEFSFEGDFSTLRKELIKELRPIIEMNPVFKGRTEFPQINKTTLNTLIKDGTDDPHCHLQLRIGLPLTDHRKGPGPEISSSMGEQQVTGNLSSQINKSWSQLLRYLPATDS</sequence>
<dbReference type="EMBL" id="WHWC01000005">
    <property type="protein sequence ID" value="KAG8381723.1"/>
    <property type="molecule type" value="Genomic_DNA"/>
</dbReference>
<accession>A0AAV6XGY5</accession>
<dbReference type="InterPro" id="IPR027728">
    <property type="entry name" value="Topless_fam"/>
</dbReference>
<reference evidence="4" key="1">
    <citation type="submission" date="2019-10" db="EMBL/GenBank/DDBJ databases">
        <authorList>
            <person name="Zhang R."/>
            <person name="Pan Y."/>
            <person name="Wang J."/>
            <person name="Ma R."/>
            <person name="Yu S."/>
        </authorList>
    </citation>
    <scope>NUCLEOTIDE SEQUENCE</scope>
    <source>
        <strain evidence="4">LA-IB0</strain>
        <tissue evidence="4">Leaf</tissue>
    </source>
</reference>
<dbReference type="Proteomes" id="UP000826271">
    <property type="component" value="Unassembled WGS sequence"/>
</dbReference>
<keyword evidence="5" id="KW-1185">Reference proteome</keyword>
<feature type="domain" description="CTLH" evidence="3">
    <location>
        <begin position="201"/>
        <end position="259"/>
    </location>
</feature>
<dbReference type="PANTHER" id="PTHR44083">
    <property type="entry name" value="TOPLESS-RELATED PROTEIN 1-RELATED"/>
    <property type="match status" value="1"/>
</dbReference>
<evidence type="ECO:0000256" key="1">
    <source>
        <dbReference type="ARBA" id="ARBA00022574"/>
    </source>
</evidence>
<evidence type="ECO:0000313" key="5">
    <source>
        <dbReference type="Proteomes" id="UP000826271"/>
    </source>
</evidence>
<comment type="caution">
    <text evidence="4">The sequence shown here is derived from an EMBL/GenBank/DDBJ whole genome shotgun (WGS) entry which is preliminary data.</text>
</comment>
<dbReference type="AlphaFoldDB" id="A0AAV6XGY5"/>
<proteinExistence type="predicted"/>
<dbReference type="PROSITE" id="PS50897">
    <property type="entry name" value="CTLH"/>
    <property type="match status" value="2"/>
</dbReference>
<name>A0AAV6XGY5_9LAMI</name>
<dbReference type="InterPro" id="IPR054080">
    <property type="entry name" value="TPR1-like_2nd"/>
</dbReference>
<dbReference type="Pfam" id="PF21889">
    <property type="entry name" value="TPR1-like_2nd"/>
    <property type="match status" value="2"/>
</dbReference>
<dbReference type="PANTHER" id="PTHR44083:SF22">
    <property type="entry name" value="PROTEIN TPR3-LIKE"/>
    <property type="match status" value="1"/>
</dbReference>
<dbReference type="InterPro" id="IPR006595">
    <property type="entry name" value="CTLH_C"/>
</dbReference>
<dbReference type="GO" id="GO:0006355">
    <property type="term" value="P:regulation of DNA-templated transcription"/>
    <property type="evidence" value="ECO:0007669"/>
    <property type="project" value="InterPro"/>
</dbReference>
<evidence type="ECO:0000259" key="3">
    <source>
        <dbReference type="PROSITE" id="PS50897"/>
    </source>
</evidence>